<dbReference type="AlphaFoldDB" id="A0A2S3U7T7"/>
<comment type="similarity">
    <text evidence="1 4">Belongs to the short-chain dehydrogenases/reductases (SDR) family.</text>
</comment>
<reference evidence="5 6" key="1">
    <citation type="submission" date="2017-06" db="EMBL/GenBank/DDBJ databases">
        <title>Genome sequence of Lactobacillus plantarum subsp. plantarum strain SRCM101258.</title>
        <authorList>
            <person name="Cho S.H."/>
        </authorList>
    </citation>
    <scope>NUCLEOTIDE SEQUENCE [LARGE SCALE GENOMIC DNA]</scope>
    <source>
        <strain evidence="5 6">SRCM101258</strain>
    </source>
</reference>
<keyword evidence="2" id="KW-0521">NADP</keyword>
<dbReference type="EMBL" id="NKCZ01000079">
    <property type="protein sequence ID" value="POD87231.1"/>
    <property type="molecule type" value="Genomic_DNA"/>
</dbReference>
<name>A0A2S3U7T7_LACPN</name>
<dbReference type="PANTHER" id="PTHR43963">
    <property type="entry name" value="CARBONYL REDUCTASE 1-RELATED"/>
    <property type="match status" value="1"/>
</dbReference>
<evidence type="ECO:0000256" key="1">
    <source>
        <dbReference type="ARBA" id="ARBA00006484"/>
    </source>
</evidence>
<dbReference type="InterPro" id="IPR002347">
    <property type="entry name" value="SDR_fam"/>
</dbReference>
<dbReference type="EC" id="1.1.1.100" evidence="5"/>
<evidence type="ECO:0000313" key="5">
    <source>
        <dbReference type="EMBL" id="POD87231.1"/>
    </source>
</evidence>
<organism evidence="5 6">
    <name type="scientific">Lactiplantibacillus plantarum subsp. plantarum</name>
    <dbReference type="NCBI Taxonomy" id="337330"/>
    <lineage>
        <taxon>Bacteria</taxon>
        <taxon>Bacillati</taxon>
        <taxon>Bacillota</taxon>
        <taxon>Bacilli</taxon>
        <taxon>Lactobacillales</taxon>
        <taxon>Lactobacillaceae</taxon>
        <taxon>Lactiplantibacillus</taxon>
    </lineage>
</organism>
<evidence type="ECO:0000256" key="3">
    <source>
        <dbReference type="ARBA" id="ARBA00023002"/>
    </source>
</evidence>
<sequence>MTESNGKVALITGADRGIGFETAKELGAQGYTVLIGSRNLERGQNAVDKLKAMDITADTLQIDVTQRYTIQNAAGQINKMYHKLDVLINNAGIAMADDVLPSTVSEEVLRKTFDTNFFGSFVVTQIMLPLIRKSDAGRIVSLSSSVGSLEWQSHPIEGAPINPAYAASKNGVNALTVMFARELADTDIKVNVADPGWTATDLNGFNAPRSVAEGAKIVIKLATLPADGPSGLLISESGKVAW</sequence>
<dbReference type="PRINTS" id="PR00080">
    <property type="entry name" value="SDRFAMILY"/>
</dbReference>
<dbReference type="Proteomes" id="UP000236990">
    <property type="component" value="Unassembled WGS sequence"/>
</dbReference>
<dbReference type="PANTHER" id="PTHR43963:SF6">
    <property type="entry name" value="CHAIN DEHYDROGENASE FAMILY PROTEIN, PUTATIVE (AFU_ORTHOLOGUE AFUA_3G15350)-RELATED"/>
    <property type="match status" value="1"/>
</dbReference>
<protein>
    <submittedName>
        <fullName evidence="5">3-oxoacyl-[acyl-carrier-protein] reductase</fullName>
        <ecNumber evidence="5">1.1.1.100</ecNumber>
    </submittedName>
</protein>
<dbReference type="SUPFAM" id="SSF51735">
    <property type="entry name" value="NAD(P)-binding Rossmann-fold domains"/>
    <property type="match status" value="1"/>
</dbReference>
<dbReference type="Gene3D" id="3.40.50.720">
    <property type="entry name" value="NAD(P)-binding Rossmann-like Domain"/>
    <property type="match status" value="1"/>
</dbReference>
<dbReference type="Pfam" id="PF00106">
    <property type="entry name" value="adh_short"/>
    <property type="match status" value="1"/>
</dbReference>
<evidence type="ECO:0000256" key="2">
    <source>
        <dbReference type="ARBA" id="ARBA00022857"/>
    </source>
</evidence>
<accession>A0A2S3U7T7</accession>
<dbReference type="PRINTS" id="PR00081">
    <property type="entry name" value="GDHRDH"/>
</dbReference>
<dbReference type="RefSeq" id="WP_015380899.1">
    <property type="nucleotide sequence ID" value="NZ_CP094385.1"/>
</dbReference>
<dbReference type="InterPro" id="IPR036291">
    <property type="entry name" value="NAD(P)-bd_dom_sf"/>
</dbReference>
<keyword evidence="3 5" id="KW-0560">Oxidoreductase</keyword>
<comment type="caution">
    <text evidence="5">The sequence shown here is derived from an EMBL/GenBank/DDBJ whole genome shotgun (WGS) entry which is preliminary data.</text>
</comment>
<dbReference type="GO" id="GO:0004316">
    <property type="term" value="F:3-oxoacyl-[acyl-carrier-protein] reductase (NADPH) activity"/>
    <property type="evidence" value="ECO:0007669"/>
    <property type="project" value="UniProtKB-EC"/>
</dbReference>
<evidence type="ECO:0000313" key="6">
    <source>
        <dbReference type="Proteomes" id="UP000236990"/>
    </source>
</evidence>
<evidence type="ECO:0000256" key="4">
    <source>
        <dbReference type="RuleBase" id="RU000363"/>
    </source>
</evidence>
<proteinExistence type="inferred from homology"/>
<gene>
    <name evidence="5" type="ORF">S101258_00897</name>
</gene>